<dbReference type="FunFam" id="3.30.70.270:FF:000134">
    <property type="entry name" value="DNA polymerase kappa"/>
    <property type="match status" value="1"/>
</dbReference>
<comment type="catalytic activity">
    <reaction evidence="12">
        <text>DNA(n) + a 2'-deoxyribonucleoside 5'-triphosphate = DNA(n+1) + diphosphate</text>
        <dbReference type="Rhea" id="RHEA:22508"/>
        <dbReference type="Rhea" id="RHEA-COMP:17339"/>
        <dbReference type="Rhea" id="RHEA-COMP:17340"/>
        <dbReference type="ChEBI" id="CHEBI:33019"/>
        <dbReference type="ChEBI" id="CHEBI:61560"/>
        <dbReference type="ChEBI" id="CHEBI:173112"/>
        <dbReference type="EC" id="2.7.7.7"/>
    </reaction>
</comment>
<dbReference type="Gene3D" id="3.30.1490.100">
    <property type="entry name" value="DNA polymerase, Y-family, little finger domain"/>
    <property type="match status" value="1"/>
</dbReference>
<accession>A0A0P4XJF4</accession>
<protein>
    <recommendedName>
        <fullName evidence="3">DNA polymerase kappa</fullName>
        <ecNumber evidence="2">2.7.7.7</ecNumber>
    </recommendedName>
</protein>
<dbReference type="HAMAP" id="MF_01113">
    <property type="entry name" value="DNApol_IV"/>
    <property type="match status" value="1"/>
</dbReference>
<evidence type="ECO:0000256" key="9">
    <source>
        <dbReference type="ARBA" id="ARBA00022842"/>
    </source>
</evidence>
<proteinExistence type="inferred from homology"/>
<dbReference type="EMBL" id="LRGB01001361">
    <property type="protein sequence ID" value="KZS12736.1"/>
    <property type="molecule type" value="Genomic_DNA"/>
</dbReference>
<dbReference type="InterPro" id="IPR024728">
    <property type="entry name" value="PolY_HhH_motif"/>
</dbReference>
<dbReference type="Gene3D" id="3.30.70.270">
    <property type="match status" value="1"/>
</dbReference>
<sequence length="555" mass="61245">MAGNSDVSTEKCGPTESLGVMKLNDHKAGMQGLDTAKINQIIEEASKGSQFYQHKQKNQERINAKIANLKASCAKLTEEQKKLGRFKMDNLAGKLELMRDLSRTIVHVDMDAFYAAVEIRDCPELKTKPMAVGSSAMLTTSNYHARRFGVRAAMPGFIAKKLCPELVIVPTNFPKYTEVSRQVQKVFADYDPEFSAASLDEAYLDITDFLVARKDAGAEMTAAEAVEEMRAKILESTQLTASAGIAPNGMLAKVCSDKNKPNGQFVLENTREAVMEFIKDLPIRKISGIGNVTEQLLGALGVSTCRDLWDKRELLYLLFSESSYDYFLRVALGIGSFGGDGSERERKSVSCETTFRSTSDHEELCDIIRQLSADLARDLERLGLTGRSVTLKYKTDKFDVKTRITQLMSQTRDGAVIAKAAQGLLPVGLHLRLLGVRMSQLTSPAETGNNNAGRKQRTLDELLLAVECPARKKRKLDAQVSNSLTEADLTRGAPLLFTCPVCHSWRTSDGEVALNSHVDECLNQQVLYPEQQSTTSAGCSSSQSKLDRYVIRRAK</sequence>
<evidence type="ECO:0000313" key="15">
    <source>
        <dbReference type="EMBL" id="KZS12736.1"/>
    </source>
</evidence>
<name>A0A0P4XJF4_9CRUS</name>
<dbReference type="GO" id="GO:0006281">
    <property type="term" value="P:DNA repair"/>
    <property type="evidence" value="ECO:0007669"/>
    <property type="project" value="UniProtKB-KW"/>
</dbReference>
<evidence type="ECO:0000259" key="13">
    <source>
        <dbReference type="PROSITE" id="PS50173"/>
    </source>
</evidence>
<evidence type="ECO:0000256" key="12">
    <source>
        <dbReference type="ARBA" id="ARBA00049244"/>
    </source>
</evidence>
<evidence type="ECO:0000313" key="16">
    <source>
        <dbReference type="Proteomes" id="UP000076858"/>
    </source>
</evidence>
<evidence type="ECO:0000256" key="10">
    <source>
        <dbReference type="ARBA" id="ARBA00022932"/>
    </source>
</evidence>
<dbReference type="AlphaFoldDB" id="A0A0P4XJF4"/>
<keyword evidence="5" id="KW-0548">Nucleotidyltransferase</keyword>
<dbReference type="STRING" id="35525.A0A0P4XJF4"/>
<dbReference type="CDD" id="cd03586">
    <property type="entry name" value="PolY_Pol_IV_kappa"/>
    <property type="match status" value="1"/>
</dbReference>
<evidence type="ECO:0000256" key="8">
    <source>
        <dbReference type="ARBA" id="ARBA00022763"/>
    </source>
</evidence>
<dbReference type="EC" id="2.7.7.7" evidence="2"/>
<dbReference type="FunFam" id="1.10.150.810:FF:000001">
    <property type="entry name" value="DNA polymerase kappa"/>
    <property type="match status" value="1"/>
</dbReference>
<dbReference type="EMBL" id="GDIP01243954">
    <property type="protein sequence ID" value="JAI79447.1"/>
    <property type="molecule type" value="Transcribed_RNA"/>
</dbReference>
<dbReference type="SUPFAM" id="SSF100879">
    <property type="entry name" value="Lesion bypass DNA polymerase (Y-family), little finger domain"/>
    <property type="match status" value="1"/>
</dbReference>
<dbReference type="InterPro" id="IPR043128">
    <property type="entry name" value="Rev_trsase/Diguanyl_cyclase"/>
</dbReference>
<dbReference type="InterPro" id="IPR050116">
    <property type="entry name" value="DNA_polymerase-Y"/>
</dbReference>
<dbReference type="GO" id="GO:0046872">
    <property type="term" value="F:metal ion binding"/>
    <property type="evidence" value="ECO:0007669"/>
    <property type="project" value="UniProtKB-KW"/>
</dbReference>
<dbReference type="Pfam" id="PF00817">
    <property type="entry name" value="IMS"/>
    <property type="match status" value="1"/>
</dbReference>
<dbReference type="InterPro" id="IPR022880">
    <property type="entry name" value="DNApol_IV"/>
</dbReference>
<dbReference type="Proteomes" id="UP000076858">
    <property type="component" value="Unassembled WGS sequence"/>
</dbReference>
<dbReference type="GO" id="GO:0042276">
    <property type="term" value="P:error-prone translesion synthesis"/>
    <property type="evidence" value="ECO:0007669"/>
    <property type="project" value="TreeGrafter"/>
</dbReference>
<dbReference type="InterPro" id="IPR036775">
    <property type="entry name" value="DNA_pol_Y-fam_lit_finger_sf"/>
</dbReference>
<dbReference type="GO" id="GO:0005634">
    <property type="term" value="C:nucleus"/>
    <property type="evidence" value="ECO:0007669"/>
    <property type="project" value="TreeGrafter"/>
</dbReference>
<dbReference type="FunFam" id="3.30.1490.100:FF:000004">
    <property type="entry name" value="DNA polymerase IV"/>
    <property type="match status" value="1"/>
</dbReference>
<dbReference type="Pfam" id="PF11799">
    <property type="entry name" value="IMS_C"/>
    <property type="match status" value="1"/>
</dbReference>
<keyword evidence="8" id="KW-0227">DNA damage</keyword>
<dbReference type="Gene3D" id="1.10.150.810">
    <property type="match status" value="2"/>
</dbReference>
<evidence type="ECO:0000256" key="6">
    <source>
        <dbReference type="ARBA" id="ARBA00022705"/>
    </source>
</evidence>
<keyword evidence="6" id="KW-0235">DNA replication</keyword>
<dbReference type="InterPro" id="IPR001126">
    <property type="entry name" value="UmuC"/>
</dbReference>
<keyword evidence="16" id="KW-1185">Reference proteome</keyword>
<dbReference type="NCBIfam" id="NF002677">
    <property type="entry name" value="PRK02406.1"/>
    <property type="match status" value="1"/>
</dbReference>
<dbReference type="InterPro" id="IPR043502">
    <property type="entry name" value="DNA/RNA_pol_sf"/>
</dbReference>
<dbReference type="PROSITE" id="PS50173">
    <property type="entry name" value="UMUC"/>
    <property type="match status" value="1"/>
</dbReference>
<dbReference type="SUPFAM" id="SSF56672">
    <property type="entry name" value="DNA/RNA polymerases"/>
    <property type="match status" value="1"/>
</dbReference>
<feature type="domain" description="UmuC" evidence="13">
    <location>
        <begin position="105"/>
        <end position="290"/>
    </location>
</feature>
<dbReference type="GO" id="GO:0003684">
    <property type="term" value="F:damaged DNA binding"/>
    <property type="evidence" value="ECO:0007669"/>
    <property type="project" value="InterPro"/>
</dbReference>
<dbReference type="OrthoDB" id="6350720at2759"/>
<keyword evidence="4" id="KW-0808">Transferase</keyword>
<dbReference type="GO" id="GO:0006260">
    <property type="term" value="P:DNA replication"/>
    <property type="evidence" value="ECO:0007669"/>
    <property type="project" value="UniProtKB-KW"/>
</dbReference>
<gene>
    <name evidence="15" type="ORF">APZ42_022872</name>
</gene>
<dbReference type="FunFam" id="1.10.150.810:FF:000003">
    <property type="entry name" value="DNA polymerase kappa subunit"/>
    <property type="match status" value="1"/>
</dbReference>
<reference evidence="14" key="2">
    <citation type="submission" date="2015-10" db="EMBL/GenBank/DDBJ databases">
        <authorList>
            <person name="Gilbert D.G."/>
        </authorList>
    </citation>
    <scope>NUCLEOTIDE SEQUENCE</scope>
</reference>
<keyword evidence="7" id="KW-0479">Metal-binding</keyword>
<dbReference type="GO" id="GO:0003887">
    <property type="term" value="F:DNA-directed DNA polymerase activity"/>
    <property type="evidence" value="ECO:0007669"/>
    <property type="project" value="UniProtKB-KW"/>
</dbReference>
<evidence type="ECO:0000313" key="14">
    <source>
        <dbReference type="EMBL" id="JAI79447.1"/>
    </source>
</evidence>
<evidence type="ECO:0000256" key="5">
    <source>
        <dbReference type="ARBA" id="ARBA00022695"/>
    </source>
</evidence>
<dbReference type="PANTHER" id="PTHR11076:SF33">
    <property type="entry name" value="DNA POLYMERASE KAPPA"/>
    <property type="match status" value="1"/>
</dbReference>
<keyword evidence="10" id="KW-0239">DNA-directed DNA polymerase</keyword>
<comment type="similarity">
    <text evidence="1">Belongs to the DNA polymerase type-Y family.</text>
</comment>
<evidence type="ECO:0000256" key="1">
    <source>
        <dbReference type="ARBA" id="ARBA00010945"/>
    </source>
</evidence>
<evidence type="ECO:0000256" key="3">
    <source>
        <dbReference type="ARBA" id="ARBA00016178"/>
    </source>
</evidence>
<evidence type="ECO:0000256" key="4">
    <source>
        <dbReference type="ARBA" id="ARBA00022679"/>
    </source>
</evidence>
<dbReference type="Pfam" id="PF11798">
    <property type="entry name" value="IMS_HHH"/>
    <property type="match status" value="1"/>
</dbReference>
<organism evidence="14">
    <name type="scientific">Daphnia magna</name>
    <dbReference type="NCBI Taxonomy" id="35525"/>
    <lineage>
        <taxon>Eukaryota</taxon>
        <taxon>Metazoa</taxon>
        <taxon>Ecdysozoa</taxon>
        <taxon>Arthropoda</taxon>
        <taxon>Crustacea</taxon>
        <taxon>Branchiopoda</taxon>
        <taxon>Diplostraca</taxon>
        <taxon>Cladocera</taxon>
        <taxon>Anomopoda</taxon>
        <taxon>Daphniidae</taxon>
        <taxon>Daphnia</taxon>
    </lineage>
</organism>
<evidence type="ECO:0000256" key="2">
    <source>
        <dbReference type="ARBA" id="ARBA00012417"/>
    </source>
</evidence>
<dbReference type="PANTHER" id="PTHR11076">
    <property type="entry name" value="DNA REPAIR POLYMERASE UMUC / TRANSFERASE FAMILY MEMBER"/>
    <property type="match status" value="1"/>
</dbReference>
<evidence type="ECO:0000256" key="7">
    <source>
        <dbReference type="ARBA" id="ARBA00022723"/>
    </source>
</evidence>
<dbReference type="Gene3D" id="3.30.160.60">
    <property type="entry name" value="Classic Zinc Finger"/>
    <property type="match status" value="1"/>
</dbReference>
<dbReference type="InterPro" id="IPR017961">
    <property type="entry name" value="DNA_pol_Y-fam_little_finger"/>
</dbReference>
<keyword evidence="9" id="KW-0460">Magnesium</keyword>
<keyword evidence="11" id="KW-0234">DNA repair</keyword>
<reference evidence="14" key="1">
    <citation type="submission" date="2015-10" db="EMBL/GenBank/DDBJ databases">
        <title>Daphnia magna gene sets from two clonal populations assembled and annotated with EvidentialGene.</title>
        <authorList>
            <person name="Gilbert D."/>
            <person name="Podicheti R."/>
            <person name="Orsini L."/>
            <person name="Colbourne J."/>
            <person name="Pfrender M."/>
        </authorList>
    </citation>
    <scope>NUCLEOTIDE SEQUENCE</scope>
</reference>
<reference evidence="15 16" key="3">
    <citation type="submission" date="2016-03" db="EMBL/GenBank/DDBJ databases">
        <title>EvidentialGene: Evidence-directed Construction of Genes on Genomes.</title>
        <authorList>
            <person name="Gilbert D.G."/>
            <person name="Choi J.-H."/>
            <person name="Mockaitis K."/>
            <person name="Colbourne J."/>
            <person name="Pfrender M."/>
        </authorList>
    </citation>
    <scope>NUCLEOTIDE SEQUENCE [LARGE SCALE GENOMIC DNA]</scope>
    <source>
        <strain evidence="15 16">Xinb3</strain>
        <tissue evidence="15">Complete organism</tissue>
    </source>
</reference>
<evidence type="ECO:0000256" key="11">
    <source>
        <dbReference type="ARBA" id="ARBA00023204"/>
    </source>
</evidence>